<feature type="domain" description="K Homology" evidence="4">
    <location>
        <begin position="878"/>
        <end position="952"/>
    </location>
</feature>
<feature type="compositionally biased region" description="Low complexity" evidence="3">
    <location>
        <begin position="1514"/>
        <end position="1536"/>
    </location>
</feature>
<feature type="compositionally biased region" description="Low complexity" evidence="3">
    <location>
        <begin position="1452"/>
        <end position="1468"/>
    </location>
</feature>
<accession>A0A139AV95</accession>
<dbReference type="PANTHER" id="PTHR10288">
    <property type="entry name" value="KH DOMAIN CONTAINING RNA BINDING PROTEIN"/>
    <property type="match status" value="1"/>
</dbReference>
<feature type="compositionally biased region" description="Acidic residues" evidence="3">
    <location>
        <begin position="837"/>
        <end position="846"/>
    </location>
</feature>
<dbReference type="STRING" id="1344416.A0A139AV95"/>
<feature type="domain" description="K Homology" evidence="4">
    <location>
        <begin position="1277"/>
        <end position="1347"/>
    </location>
</feature>
<feature type="domain" description="K Homology" evidence="4">
    <location>
        <begin position="955"/>
        <end position="1031"/>
    </location>
</feature>
<dbReference type="OrthoDB" id="10027144at2759"/>
<dbReference type="InterPro" id="IPR004087">
    <property type="entry name" value="KH_dom"/>
</dbReference>
<evidence type="ECO:0000313" key="5">
    <source>
        <dbReference type="EMBL" id="KXS20652.1"/>
    </source>
</evidence>
<dbReference type="GO" id="GO:0003723">
    <property type="term" value="F:RNA binding"/>
    <property type="evidence" value="ECO:0007669"/>
    <property type="project" value="UniProtKB-UniRule"/>
</dbReference>
<dbReference type="InterPro" id="IPR004088">
    <property type="entry name" value="KH_dom_type_1"/>
</dbReference>
<feature type="domain" description="K Homology" evidence="4">
    <location>
        <begin position="251"/>
        <end position="343"/>
    </location>
</feature>
<evidence type="ECO:0000259" key="4">
    <source>
        <dbReference type="SMART" id="SM00322"/>
    </source>
</evidence>
<feature type="region of interest" description="Disordered" evidence="3">
    <location>
        <begin position="1255"/>
        <end position="1281"/>
    </location>
</feature>
<keyword evidence="2" id="KW-0694">RNA-binding</keyword>
<evidence type="ECO:0000256" key="2">
    <source>
        <dbReference type="PROSITE-ProRule" id="PRU00117"/>
    </source>
</evidence>
<feature type="region of interest" description="Disordered" evidence="3">
    <location>
        <begin position="1443"/>
        <end position="1606"/>
    </location>
</feature>
<dbReference type="Proteomes" id="UP000070544">
    <property type="component" value="Unassembled WGS sequence"/>
</dbReference>
<feature type="domain" description="K Homology" evidence="4">
    <location>
        <begin position="594"/>
        <end position="672"/>
    </location>
</feature>
<dbReference type="SUPFAM" id="SSF54791">
    <property type="entry name" value="Eukaryotic type KH-domain (KH-domain type I)"/>
    <property type="match status" value="9"/>
</dbReference>
<keyword evidence="1" id="KW-0677">Repeat</keyword>
<feature type="compositionally biased region" description="Basic residues" evidence="3">
    <location>
        <begin position="1596"/>
        <end position="1606"/>
    </location>
</feature>
<evidence type="ECO:0000313" key="6">
    <source>
        <dbReference type="Proteomes" id="UP000070544"/>
    </source>
</evidence>
<feature type="domain" description="K Homology" evidence="4">
    <location>
        <begin position="429"/>
        <end position="502"/>
    </location>
</feature>
<evidence type="ECO:0000256" key="1">
    <source>
        <dbReference type="ARBA" id="ARBA00022737"/>
    </source>
</evidence>
<evidence type="ECO:0000256" key="3">
    <source>
        <dbReference type="SAM" id="MobiDB-lite"/>
    </source>
</evidence>
<feature type="domain" description="K Homology" evidence="4">
    <location>
        <begin position="1182"/>
        <end position="1256"/>
    </location>
</feature>
<dbReference type="CDD" id="cd00105">
    <property type="entry name" value="KH-I"/>
    <property type="match status" value="1"/>
</dbReference>
<feature type="region of interest" description="Disordered" evidence="3">
    <location>
        <begin position="35"/>
        <end position="84"/>
    </location>
</feature>
<dbReference type="SMART" id="SM00322">
    <property type="entry name" value="KH"/>
    <property type="match status" value="12"/>
</dbReference>
<reference evidence="5 6" key="1">
    <citation type="journal article" date="2015" name="Genome Biol. Evol.">
        <title>Phylogenomic analyses indicate that early fungi evolved digesting cell walls of algal ancestors of land plants.</title>
        <authorList>
            <person name="Chang Y."/>
            <person name="Wang S."/>
            <person name="Sekimoto S."/>
            <person name="Aerts A.L."/>
            <person name="Choi C."/>
            <person name="Clum A."/>
            <person name="LaButti K.M."/>
            <person name="Lindquist E.A."/>
            <person name="Yee Ngan C."/>
            <person name="Ohm R.A."/>
            <person name="Salamov A.A."/>
            <person name="Grigoriev I.V."/>
            <person name="Spatafora J.W."/>
            <person name="Berbee M.L."/>
        </authorList>
    </citation>
    <scope>NUCLEOTIDE SEQUENCE [LARGE SCALE GENOMIC DNA]</scope>
    <source>
        <strain evidence="5 6">JEL478</strain>
    </source>
</reference>
<dbReference type="EMBL" id="KQ965735">
    <property type="protein sequence ID" value="KXS20652.1"/>
    <property type="molecule type" value="Genomic_DNA"/>
</dbReference>
<gene>
    <name evidence="5" type="ORF">M427DRAFT_66591</name>
</gene>
<feature type="compositionally biased region" description="Basic and acidic residues" evidence="3">
    <location>
        <begin position="1267"/>
        <end position="1276"/>
    </location>
</feature>
<sequence length="1606" mass="172758">MDDFETSSSLTDPFAIVAPNDLDIAAGADGSAIAEVEIESTPNPPTADDFPALPSTSRVWSAPSWGTVGQSSGGPVKSAGKGGKTTGALSGIASVSDVFEIPYGLQARKASFPGEIVRKVRDTHKDVAVEVITRRNGPWTFTLRGPSKEAIALVRRELMAGLSVKTILRLPVPTSVRPFIIGAGGKNLKSITQRCLVDINVPKQARREESDAVAPSAEDEDEDMEVTITGDVDGVEIARREILEIVSVRAAKSTARLTIPRIYHPFILREAPAISAISSVAIHVPTYASRREREKEQANGTESAIPPRRRRDVKEDQDPNEVVIVGERENVRKAADVLKTLVANLQSSTAQAVLVVPRHQHRFLLGPKGSNLAEILERTGCAVEVPRVADLDDEEEDGKGEEVKIVGPKEKLHQGLAAVLEKANSQHAALVPFTQIVPDSSQRSHLVRYLLSKQRQILREIEQGNSVEINSRRSREGRTIEITGKSRPSVEIALARVSDHVRQMAETRRFATVLVAPALHAHVVGKKGAGLDRMRQKIGDRFVDAVVPVEGEQDVEEDEVVVVVDVAGVPAQQVAETIGEVVKAVQEAVGVLADYTSSTQNIDVKYHGRLIGHGGTTLRELLAATNSSVSVNFPKPAKDGELDSVPPSNAVVVKGPKDKVDEVVKKMKEMVAEWKHFEVMCGFEELVLVPSGIGKKVLQSASDEPQSRGRERDNTYAGAWVVKAIRDRVISETSQKPTPANPAITDRHIQLTKFDLVESSEPGKPDRITVTGAKKVVQAAKDVILERAQRLADSASIEVSIPRQWHGKLIGKEGKNIKKLIDKYDVTINFPVRGKDYDEDAEEDDGEPRNIVKIRGPKGGVEKAKKELLDLLDYEIAHSYSDTISVPKAAYPQIVGRGGSVITGLQTDNGVRIARKSTSPDDEDGDGEVTLIIEGTEEGVNNTKARILEIANDSVQDTRRVNIPHRQHRSIIGPGGAHIRELIEEISSEIGVSSERIKVKFPKDEGSDAVIVLGPPNHLDIIVERISSSIQQAATHMMVPRSEVPRIVGSGGETVREIASKFSVNIQIAKRGAVVEDGSESEQPDNTVRVDIRGKDEAMVEAAKAEILSKLRYTKELEVPQVLSNFLAADNVLNRKLRSYGQGPNDLSAEFQRGRVLLRGDIKLVEGAVKDVTSRVAELEAYTYSDQVFVPANVRAALIGQGGSTINKIRTESGCLVDVVNASRIGGQNDQEAVVVLGESEESVQNAKDRVETIVKDRSSSSPARSAKSDSGDQQRRTVTRTVNIPQRFHGRIIGPKGRGLDEVRAQCGGIVNVQFPPPMSGISDVLVKGAPAEVDRCIQLLEQAVRSMDGEVRVGTARPPSVASAMRIDDTASQADSDDQSRPRHPPGYSGRAEKFNSGRKSKTATSSVNGVSGGYTEAVAEAGPVALSSETRTDEWVVIEKKGSKKSDVPANAPSASASAENATSAGPQTAPSETSGSSNKKKKNKKSKSETAPKDIPFAEPSSSHDVGSTAAPAPVLRAPSPAPPAVVLAAPPQEEQPKKDDDEGWNSVKAHKAKQRAAQVQGELSKEGKAVEATQPEIKAPQANGVTTSAGTKKKASKPPKV</sequence>
<feature type="compositionally biased region" description="Polar residues" evidence="3">
    <location>
        <begin position="1469"/>
        <end position="1479"/>
    </location>
</feature>
<feature type="domain" description="K Homology" evidence="4">
    <location>
        <begin position="793"/>
        <end position="873"/>
    </location>
</feature>
<feature type="domain" description="K Homology" evidence="4">
    <location>
        <begin position="507"/>
        <end position="586"/>
    </location>
</feature>
<dbReference type="CDD" id="cd22408">
    <property type="entry name" value="KH-I_Vigilin_rpt4"/>
    <property type="match status" value="1"/>
</dbReference>
<feature type="domain" description="K Homology" evidence="4">
    <location>
        <begin position="348"/>
        <end position="424"/>
    </location>
</feature>
<protein>
    <recommendedName>
        <fullName evidence="4">K Homology domain-containing protein</fullName>
    </recommendedName>
</protein>
<dbReference type="Pfam" id="PF00013">
    <property type="entry name" value="KH_1"/>
    <property type="match status" value="9"/>
</dbReference>
<feature type="region of interest" description="Disordered" evidence="3">
    <location>
        <begin position="1351"/>
        <end position="1413"/>
    </location>
</feature>
<dbReference type="PROSITE" id="PS50084">
    <property type="entry name" value="KH_TYPE_1"/>
    <property type="match status" value="9"/>
</dbReference>
<dbReference type="Gene3D" id="3.30.1370.10">
    <property type="entry name" value="K Homology domain, type 1"/>
    <property type="match status" value="9"/>
</dbReference>
<feature type="region of interest" description="Disordered" evidence="3">
    <location>
        <begin position="836"/>
        <end position="855"/>
    </location>
</feature>
<name>A0A139AV95_GONPJ</name>
<organism evidence="5 6">
    <name type="scientific">Gonapodya prolifera (strain JEL478)</name>
    <name type="common">Monoblepharis prolifera</name>
    <dbReference type="NCBI Taxonomy" id="1344416"/>
    <lineage>
        <taxon>Eukaryota</taxon>
        <taxon>Fungi</taxon>
        <taxon>Fungi incertae sedis</taxon>
        <taxon>Chytridiomycota</taxon>
        <taxon>Chytridiomycota incertae sedis</taxon>
        <taxon>Monoblepharidomycetes</taxon>
        <taxon>Monoblepharidales</taxon>
        <taxon>Gonapodyaceae</taxon>
        <taxon>Gonapodya</taxon>
    </lineage>
</organism>
<feature type="domain" description="K Homology" evidence="4">
    <location>
        <begin position="1032"/>
        <end position="1112"/>
    </location>
</feature>
<proteinExistence type="predicted"/>
<feature type="region of interest" description="Disordered" evidence="3">
    <location>
        <begin position="289"/>
        <end position="319"/>
    </location>
</feature>
<keyword evidence="6" id="KW-1185">Reference proteome</keyword>
<dbReference type="InterPro" id="IPR036612">
    <property type="entry name" value="KH_dom_type_1_sf"/>
</dbReference>
<dbReference type="OMA" id="DHAGQQV"/>
<feature type="domain" description="K Homology" evidence="4">
    <location>
        <begin position="164"/>
        <end position="247"/>
    </location>
</feature>